<evidence type="ECO:0000313" key="2">
    <source>
        <dbReference type="Proteomes" id="UP000236664"/>
    </source>
</evidence>
<name>A0A2K0WRT7_GIBNY</name>
<dbReference type="OrthoDB" id="5086333at2759"/>
<protein>
    <submittedName>
        <fullName evidence="1">Uncharacterized protein</fullName>
    </submittedName>
</protein>
<keyword evidence="2" id="KW-1185">Reference proteome</keyword>
<dbReference type="Proteomes" id="UP000236664">
    <property type="component" value="Unassembled WGS sequence"/>
</dbReference>
<evidence type="ECO:0000313" key="1">
    <source>
        <dbReference type="EMBL" id="PNP84995.1"/>
    </source>
</evidence>
<dbReference type="EMBL" id="MTQA01000036">
    <property type="protein sequence ID" value="PNP84995.1"/>
    <property type="molecule type" value="Genomic_DNA"/>
</dbReference>
<reference evidence="1 2" key="1">
    <citation type="submission" date="2017-06" db="EMBL/GenBank/DDBJ databases">
        <title>Genome of Fusarium nygamai isolate CS10214.</title>
        <authorList>
            <person name="Gardiner D.M."/>
            <person name="Obanor F."/>
            <person name="Kazan K."/>
        </authorList>
    </citation>
    <scope>NUCLEOTIDE SEQUENCE [LARGE SCALE GENOMIC DNA]</scope>
    <source>
        <strain evidence="1 2">CS10214</strain>
    </source>
</reference>
<sequence length="109" mass="12467">MAPSMELYAQIHFILSHLEDSIRETKNTYPGVFGPRPYDNSGTIIPTPEEMAALVEHMHQVGPLVDALMFLTTDECQQQLAERHKGRFELSQNELLQMLQDLKRLEGTK</sequence>
<organism evidence="1 2">
    <name type="scientific">Gibberella nygamai</name>
    <name type="common">Bean root rot disease fungus</name>
    <name type="synonym">Fusarium nygamai</name>
    <dbReference type="NCBI Taxonomy" id="42673"/>
    <lineage>
        <taxon>Eukaryota</taxon>
        <taxon>Fungi</taxon>
        <taxon>Dikarya</taxon>
        <taxon>Ascomycota</taxon>
        <taxon>Pezizomycotina</taxon>
        <taxon>Sordariomycetes</taxon>
        <taxon>Hypocreomycetidae</taxon>
        <taxon>Hypocreales</taxon>
        <taxon>Nectriaceae</taxon>
        <taxon>Fusarium</taxon>
        <taxon>Fusarium fujikuroi species complex</taxon>
    </lineage>
</organism>
<comment type="caution">
    <text evidence="1">The sequence shown here is derived from an EMBL/GenBank/DDBJ whole genome shotgun (WGS) entry which is preliminary data.</text>
</comment>
<gene>
    <name evidence="1" type="ORF">FNYG_01692</name>
</gene>
<dbReference type="AlphaFoldDB" id="A0A2K0WRT7"/>
<proteinExistence type="predicted"/>
<accession>A0A2K0WRT7</accession>